<protein>
    <submittedName>
        <fullName evidence="1">Uncharacterized protein</fullName>
    </submittedName>
</protein>
<reference evidence="1" key="1">
    <citation type="submission" date="2020-07" db="EMBL/GenBank/DDBJ databases">
        <authorList>
            <person name="Ferguson B K."/>
        </authorList>
    </citation>
    <scope>NUCLEOTIDE SEQUENCE</scope>
    <source>
        <strain evidence="1">L06</strain>
    </source>
</reference>
<sequence>MKTIAQPMQRWFTGLNNHSKGKEMDSNEIIAMFDECTLPISKAKSLLSLLAVALLDKDKLWSEDVISSVEVIRGLIDEGLKGLDCGFNQLGDAPAAATAKASKTNSQSKEIHHV</sequence>
<proteinExistence type="predicted"/>
<gene>
    <name evidence="1" type="ORF">BBRV_LOCUS76711</name>
</gene>
<dbReference type="AlphaFoldDB" id="A0A6V7KI95"/>
<name>A0A6V7KI95_9HYME</name>
<accession>A0A6V7KI95</accession>
<dbReference type="EMBL" id="CADCXW020000119">
    <property type="protein sequence ID" value="CAD1562227.1"/>
    <property type="molecule type" value="Genomic_DNA"/>
</dbReference>
<evidence type="ECO:0000313" key="1">
    <source>
        <dbReference type="EMBL" id="CAD1562227.1"/>
    </source>
</evidence>
<organism evidence="1">
    <name type="scientific">Bracon brevicornis</name>
    <dbReference type="NCBI Taxonomy" id="1563983"/>
    <lineage>
        <taxon>Eukaryota</taxon>
        <taxon>Metazoa</taxon>
        <taxon>Ecdysozoa</taxon>
        <taxon>Arthropoda</taxon>
        <taxon>Hexapoda</taxon>
        <taxon>Insecta</taxon>
        <taxon>Pterygota</taxon>
        <taxon>Neoptera</taxon>
        <taxon>Endopterygota</taxon>
        <taxon>Hymenoptera</taxon>
        <taxon>Apocrita</taxon>
        <taxon>Ichneumonoidea</taxon>
        <taxon>Braconidae</taxon>
        <taxon>Braconinae</taxon>
        <taxon>Bracon</taxon>
    </lineage>
</organism>